<protein>
    <recommendedName>
        <fullName evidence="4">Phytanoyl-CoA dioxygenase family protein</fullName>
    </recommendedName>
</protein>
<dbReference type="Gene3D" id="2.60.120.620">
    <property type="entry name" value="q2cbj1_9rhob like domain"/>
    <property type="match status" value="1"/>
</dbReference>
<dbReference type="SUPFAM" id="SSF51197">
    <property type="entry name" value="Clavaminate synthase-like"/>
    <property type="match status" value="1"/>
</dbReference>
<dbReference type="InterPro" id="IPR051961">
    <property type="entry name" value="Fungal_Metabolite_Diox"/>
</dbReference>
<dbReference type="EMBL" id="JBFXLS010000068">
    <property type="protein sequence ID" value="KAL2820839.1"/>
    <property type="molecule type" value="Genomic_DNA"/>
</dbReference>
<evidence type="ECO:0000256" key="1">
    <source>
        <dbReference type="ARBA" id="ARBA00005179"/>
    </source>
</evidence>
<evidence type="ECO:0000313" key="2">
    <source>
        <dbReference type="EMBL" id="KAL2820839.1"/>
    </source>
</evidence>
<reference evidence="2 3" key="1">
    <citation type="submission" date="2024-07" db="EMBL/GenBank/DDBJ databases">
        <title>Section-level genome sequencing and comparative genomics of Aspergillus sections Usti and Cavernicolus.</title>
        <authorList>
            <consortium name="Lawrence Berkeley National Laboratory"/>
            <person name="Nybo J.L."/>
            <person name="Vesth T.C."/>
            <person name="Theobald S."/>
            <person name="Frisvad J.C."/>
            <person name="Larsen T.O."/>
            <person name="Kjaerboelling I."/>
            <person name="Rothschild-Mancinelli K."/>
            <person name="Lyhne E.K."/>
            <person name="Kogle M.E."/>
            <person name="Barry K."/>
            <person name="Clum A."/>
            <person name="Na H."/>
            <person name="Ledsgaard L."/>
            <person name="Lin J."/>
            <person name="Lipzen A."/>
            <person name="Kuo A."/>
            <person name="Riley R."/>
            <person name="Mondo S."/>
            <person name="LaButti K."/>
            <person name="Haridas S."/>
            <person name="Pangalinan J."/>
            <person name="Salamov A.A."/>
            <person name="Simmons B.A."/>
            <person name="Magnuson J.K."/>
            <person name="Chen J."/>
            <person name="Drula E."/>
            <person name="Henrissat B."/>
            <person name="Wiebenga A."/>
            <person name="Lubbers R.J."/>
            <person name="Gomes A.C."/>
            <person name="Makela M.R."/>
            <person name="Stajich J."/>
            <person name="Grigoriev I.V."/>
            <person name="Mortensen U.H."/>
            <person name="De vries R.P."/>
            <person name="Baker S.E."/>
            <person name="Andersen M.R."/>
        </authorList>
    </citation>
    <scope>NUCLEOTIDE SEQUENCE [LARGE SCALE GENOMIC DNA]</scope>
    <source>
        <strain evidence="2 3">CBS 600.67</strain>
    </source>
</reference>
<organism evidence="2 3">
    <name type="scientific">Aspergillus cavernicola</name>
    <dbReference type="NCBI Taxonomy" id="176166"/>
    <lineage>
        <taxon>Eukaryota</taxon>
        <taxon>Fungi</taxon>
        <taxon>Dikarya</taxon>
        <taxon>Ascomycota</taxon>
        <taxon>Pezizomycotina</taxon>
        <taxon>Eurotiomycetes</taxon>
        <taxon>Eurotiomycetidae</taxon>
        <taxon>Eurotiales</taxon>
        <taxon>Aspergillaceae</taxon>
        <taxon>Aspergillus</taxon>
        <taxon>Aspergillus subgen. Nidulantes</taxon>
    </lineage>
</organism>
<comment type="caution">
    <text evidence="2">The sequence shown here is derived from an EMBL/GenBank/DDBJ whole genome shotgun (WGS) entry which is preliminary data.</text>
</comment>
<comment type="pathway">
    <text evidence="1">Secondary metabolite biosynthesis.</text>
</comment>
<proteinExistence type="predicted"/>
<sequence>MTTPIPPSQPSQITLIKLSPNELATQKITSHNLQHAIEALHRDGILVLENAVDPNHLDTLNERMVPDAKTLFARASTHRNFGPATGNIQQEPVLEKEFIFQDVLANPFAVQVVECMFGPRPALRFYSANTAFKAEDRQPVHIDVNFDFPRVPWGYAVNINLVDTTPENGATEVWLGSHSETTKDVLDPQYKHKQIRGELLEARRKVSPGIQASLPKGSLIIRDMRLWHAGMPNRTEIPRVMLATILFPHWYRSGQKIILPESLKGLVEGWEGVEVCVEWVEDGYDYLQGRHDHDFALKP</sequence>
<gene>
    <name evidence="2" type="ORF">BDW59DRAFT_164534</name>
</gene>
<evidence type="ECO:0008006" key="4">
    <source>
        <dbReference type="Google" id="ProtNLM"/>
    </source>
</evidence>
<evidence type="ECO:0000313" key="3">
    <source>
        <dbReference type="Proteomes" id="UP001610335"/>
    </source>
</evidence>
<accession>A0ABR4HZC9</accession>
<dbReference type="PANTHER" id="PTHR37563:SF2">
    <property type="entry name" value="PHYTANOYL-COA DIOXYGENASE FAMILY PROTEIN (AFU_ORTHOLOGUE AFUA_2G03330)"/>
    <property type="match status" value="1"/>
</dbReference>
<dbReference type="PANTHER" id="PTHR37563">
    <property type="entry name" value="PHYTANOYL-COA DIOXYGENASE FAMILY PROTEIN (AFU_ORTHOLOGUE AFUA_2G03330)"/>
    <property type="match status" value="1"/>
</dbReference>
<dbReference type="InterPro" id="IPR008775">
    <property type="entry name" value="Phytyl_CoA_dOase-like"/>
</dbReference>
<keyword evidence="3" id="KW-1185">Reference proteome</keyword>
<dbReference type="Proteomes" id="UP001610335">
    <property type="component" value="Unassembled WGS sequence"/>
</dbReference>
<name>A0ABR4HZC9_9EURO</name>
<dbReference type="Pfam" id="PF05721">
    <property type="entry name" value="PhyH"/>
    <property type="match status" value="1"/>
</dbReference>